<keyword evidence="5" id="KW-1185">Reference proteome</keyword>
<feature type="compositionally biased region" description="Basic and acidic residues" evidence="1">
    <location>
        <begin position="1"/>
        <end position="11"/>
    </location>
</feature>
<accession>A0A5E4EIW9</accession>
<organism evidence="3 4">
    <name type="scientific">Prunus dulcis</name>
    <name type="common">Almond</name>
    <name type="synonym">Amygdalus dulcis</name>
    <dbReference type="NCBI Taxonomy" id="3755"/>
    <lineage>
        <taxon>Eukaryota</taxon>
        <taxon>Viridiplantae</taxon>
        <taxon>Streptophyta</taxon>
        <taxon>Embryophyta</taxon>
        <taxon>Tracheophyta</taxon>
        <taxon>Spermatophyta</taxon>
        <taxon>Magnoliopsida</taxon>
        <taxon>eudicotyledons</taxon>
        <taxon>Gunneridae</taxon>
        <taxon>Pentapetalae</taxon>
        <taxon>rosids</taxon>
        <taxon>fabids</taxon>
        <taxon>Rosales</taxon>
        <taxon>Rosaceae</taxon>
        <taxon>Amygdaloideae</taxon>
        <taxon>Amygdaleae</taxon>
        <taxon>Prunus</taxon>
    </lineage>
</organism>
<dbReference type="InParanoid" id="A0A5E4EIW9"/>
<evidence type="ECO:0000313" key="3">
    <source>
        <dbReference type="EMBL" id="VVA15637.1"/>
    </source>
</evidence>
<proteinExistence type="predicted"/>
<feature type="region of interest" description="Disordered" evidence="1">
    <location>
        <begin position="1"/>
        <end position="137"/>
    </location>
</feature>
<dbReference type="Gramene" id="VVA15637">
    <property type="protein sequence ID" value="VVA15637"/>
    <property type="gene ID" value="Prudul26B028641"/>
</dbReference>
<dbReference type="Proteomes" id="UP000327085">
    <property type="component" value="Chromosome 8"/>
</dbReference>
<dbReference type="Proteomes" id="UP001054821">
    <property type="component" value="Chromosome 8"/>
</dbReference>
<feature type="compositionally biased region" description="Basic and acidic residues" evidence="1">
    <location>
        <begin position="40"/>
        <end position="58"/>
    </location>
</feature>
<name>A0A5E4EIW9_PRUDU</name>
<dbReference type="EMBL" id="CABIKO010000015">
    <property type="protein sequence ID" value="VVA15637.1"/>
    <property type="molecule type" value="Genomic_DNA"/>
</dbReference>
<evidence type="ECO:0000313" key="5">
    <source>
        <dbReference type="Proteomes" id="UP001054821"/>
    </source>
</evidence>
<protein>
    <submittedName>
        <fullName evidence="3">Uncharacterized protein</fullName>
    </submittedName>
</protein>
<sequence>MDHLGSAEKPKVLGSRRLAQVHWGSEGPLKSNHTPKKKKYDMDHLGSAEKPKAQESRRSAQAHWGSEGHWVPAEEQSGKPKALGSTESAQALEEETQKLWPIWDRLAKRRAKSMGSTELAEAQREKKRNLHGSTGSA</sequence>
<reference evidence="4" key="2">
    <citation type="journal article" date="2020" name="Plant J.">
        <title>Transposons played a major role in the diversification between the closely related almond and peach genomes: results from the almond genome sequence.</title>
        <authorList>
            <person name="Alioto T."/>
            <person name="Alexiou K.G."/>
            <person name="Bardil A."/>
            <person name="Barteri F."/>
            <person name="Castanera R."/>
            <person name="Cruz F."/>
            <person name="Dhingra A."/>
            <person name="Duval H."/>
            <person name="Fernandez I Marti A."/>
            <person name="Frias L."/>
            <person name="Galan B."/>
            <person name="Garcia J.L."/>
            <person name="Howad W."/>
            <person name="Gomez-Garrido J."/>
            <person name="Gut M."/>
            <person name="Julca I."/>
            <person name="Morata J."/>
            <person name="Puigdomenech P."/>
            <person name="Ribeca P."/>
            <person name="Rubio Cabetas M.J."/>
            <person name="Vlasova A."/>
            <person name="Wirthensohn M."/>
            <person name="Garcia-Mas J."/>
            <person name="Gabaldon T."/>
            <person name="Casacuberta J.M."/>
            <person name="Arus P."/>
        </authorList>
    </citation>
    <scope>NUCLEOTIDE SEQUENCE [LARGE SCALE GENOMIC DNA]</scope>
    <source>
        <strain evidence="4">cv. Texas</strain>
    </source>
</reference>
<evidence type="ECO:0000313" key="2">
    <source>
        <dbReference type="EMBL" id="KAI5315043.1"/>
    </source>
</evidence>
<evidence type="ECO:0000256" key="1">
    <source>
        <dbReference type="SAM" id="MobiDB-lite"/>
    </source>
</evidence>
<evidence type="ECO:0000313" key="4">
    <source>
        <dbReference type="Proteomes" id="UP000327085"/>
    </source>
</evidence>
<dbReference type="AlphaFoldDB" id="A0A5E4EIW9"/>
<reference evidence="3" key="1">
    <citation type="submission" date="2019-07" db="EMBL/GenBank/DDBJ databases">
        <authorList>
            <person name="Alioto T."/>
            <person name="Alioto T."/>
            <person name="Gomez Garrido J."/>
        </authorList>
    </citation>
    <scope>NUCLEOTIDE SEQUENCE</scope>
</reference>
<dbReference type="EMBL" id="JAJFAZ020000008">
    <property type="protein sequence ID" value="KAI5315043.1"/>
    <property type="molecule type" value="Genomic_DNA"/>
</dbReference>
<reference evidence="2 5" key="3">
    <citation type="journal article" date="2022" name="G3 (Bethesda)">
        <title>Whole-genome sequence and methylome profiling of the almond [Prunus dulcis (Mill.) D.A. Webb] cultivar 'Nonpareil'.</title>
        <authorList>
            <person name="D'Amico-Willman K.M."/>
            <person name="Ouma W.Z."/>
            <person name="Meulia T."/>
            <person name="Sideli G.M."/>
            <person name="Gradziel T.M."/>
            <person name="Fresnedo-Ramirez J."/>
        </authorList>
    </citation>
    <scope>NUCLEOTIDE SEQUENCE [LARGE SCALE GENOMIC DNA]</scope>
    <source>
        <strain evidence="2">Clone GOH B32 T37-40</strain>
    </source>
</reference>
<gene>
    <name evidence="3" type="ORF">ALMOND_2B028641</name>
    <name evidence="2" type="ORF">L3X38_044219</name>
</gene>